<evidence type="ECO:0000259" key="1">
    <source>
        <dbReference type="PROSITE" id="PS51549"/>
    </source>
</evidence>
<dbReference type="KEGG" id="cyj:Cyan7822_5033"/>
<dbReference type="RefSeq" id="WP_013324958.1">
    <property type="nucleotide sequence ID" value="NC_014501.1"/>
</dbReference>
<reference evidence="3" key="1">
    <citation type="journal article" date="2011" name="MBio">
        <title>Novel metabolic attributes of the genus Cyanothece, comprising a group of unicellular nitrogen-fixing Cyanobacteria.</title>
        <authorList>
            <person name="Bandyopadhyay A."/>
            <person name="Elvitigala T."/>
            <person name="Welsh E."/>
            <person name="Stockel J."/>
            <person name="Liberton M."/>
            <person name="Min H."/>
            <person name="Sherman L.A."/>
            <person name="Pakrasi H.B."/>
        </authorList>
    </citation>
    <scope>NUCLEOTIDE SEQUENCE [LARGE SCALE GENOMIC DNA]</scope>
    <source>
        <strain evidence="3">PCC 7822</strain>
    </source>
</reference>
<dbReference type="Pfam" id="PF10517">
    <property type="entry name" value="DM13"/>
    <property type="match status" value="1"/>
</dbReference>
<evidence type="ECO:0000313" key="3">
    <source>
        <dbReference type="Proteomes" id="UP000008206"/>
    </source>
</evidence>
<proteinExistence type="predicted"/>
<keyword evidence="3" id="KW-1185">Reference proteome</keyword>
<dbReference type="eggNOG" id="COG1672">
    <property type="taxonomic scope" value="Bacteria"/>
</dbReference>
<dbReference type="PROSITE" id="PS51549">
    <property type="entry name" value="DM13"/>
    <property type="match status" value="1"/>
</dbReference>
<dbReference type="AlphaFoldDB" id="E0UIF2"/>
<dbReference type="EMBL" id="CP002198">
    <property type="protein sequence ID" value="ADN16920.1"/>
    <property type="molecule type" value="Genomic_DNA"/>
</dbReference>
<dbReference type="STRING" id="497965.Cyan7822_5033"/>
<evidence type="ECO:0000313" key="2">
    <source>
        <dbReference type="EMBL" id="ADN16920.1"/>
    </source>
</evidence>
<name>E0UIF2_GLOV7</name>
<dbReference type="InterPro" id="IPR019545">
    <property type="entry name" value="DM13_domain"/>
</dbReference>
<gene>
    <name evidence="2" type="ordered locus">Cyan7822_5033</name>
</gene>
<dbReference type="HOGENOM" id="CLU_089192_0_0_3"/>
<protein>
    <submittedName>
        <fullName evidence="2">Electron transfer DM13</fullName>
    </submittedName>
</protein>
<sequence length="167" mass="18302">MKFSRFILWGMVPVMGSVIATASYGRSLSDAKFKTNLVPATAITQRQTQTIAFTGNFVKAEAPTTGTARIVREGGHNFLELDGAFSTSNQGPDLHVLLDSSTTPPQSYSNQNSYINLGKLRSFQGAQRYPIPDGIDLTKYKSVVIWCRMANATFGYASLRPNTNARK</sequence>
<feature type="domain" description="DM13" evidence="1">
    <location>
        <begin position="51"/>
        <end position="160"/>
    </location>
</feature>
<organism evidence="2 3">
    <name type="scientific">Gloeothece verrucosa (strain PCC 7822)</name>
    <name type="common">Cyanothece sp. (strain PCC 7822)</name>
    <dbReference type="NCBI Taxonomy" id="497965"/>
    <lineage>
        <taxon>Bacteria</taxon>
        <taxon>Bacillati</taxon>
        <taxon>Cyanobacteriota</taxon>
        <taxon>Cyanophyceae</taxon>
        <taxon>Oscillatoriophycideae</taxon>
        <taxon>Chroococcales</taxon>
        <taxon>Aphanothecaceae</taxon>
        <taxon>Gloeothece</taxon>
        <taxon>Gloeothece verrucosa</taxon>
    </lineage>
</organism>
<accession>E0UIF2</accession>
<dbReference type="Proteomes" id="UP000008206">
    <property type="component" value="Chromosome"/>
</dbReference>
<dbReference type="OrthoDB" id="463944at2"/>